<dbReference type="Proteomes" id="UP001302652">
    <property type="component" value="Chromosome 3"/>
</dbReference>
<evidence type="ECO:0000313" key="1">
    <source>
        <dbReference type="EMBL" id="WOD13341.1"/>
    </source>
</evidence>
<protein>
    <submittedName>
        <fullName evidence="1">Uncharacterized protein</fullName>
    </submittedName>
</protein>
<dbReference type="EMBL" id="CP136511">
    <property type="protein sequence ID" value="WOD13341.1"/>
    <property type="molecule type" value="Genomic_DNA"/>
</dbReference>
<reference evidence="1 2" key="1">
    <citation type="submission" date="2023-10" db="EMBL/GenBank/DDBJ databases">
        <title>Surface-active antibiotics is a multifunctional adaptation for post-fire microbes.</title>
        <authorList>
            <person name="Liu M.D."/>
            <person name="Du Y."/>
            <person name="Koupaei S.K."/>
            <person name="Kim N.R."/>
            <person name="Zhang W."/>
            <person name="Traxler M.F."/>
        </authorList>
    </citation>
    <scope>NUCLEOTIDE SEQUENCE [LARGE SCALE GENOMIC DNA]</scope>
    <source>
        <strain evidence="1 2">F3</strain>
    </source>
</reference>
<organism evidence="1 2">
    <name type="scientific">Paraburkholderia kirstenboschensis</name>
    <dbReference type="NCBI Taxonomy" id="1245436"/>
    <lineage>
        <taxon>Bacteria</taxon>
        <taxon>Pseudomonadati</taxon>
        <taxon>Pseudomonadota</taxon>
        <taxon>Betaproteobacteria</taxon>
        <taxon>Burkholderiales</taxon>
        <taxon>Burkholderiaceae</taxon>
        <taxon>Paraburkholderia</taxon>
    </lineage>
</organism>
<keyword evidence="2" id="KW-1185">Reference proteome</keyword>
<dbReference type="RefSeq" id="WP_317014809.1">
    <property type="nucleotide sequence ID" value="NZ_CP136511.1"/>
</dbReference>
<proteinExistence type="predicted"/>
<sequence length="71" mass="7744">MTPRVLEQLKRLALAGVMRGVARWAGNSVEVDARSSPLADAPCAMATDQELQTVIALIERCPETDHRARLS</sequence>
<gene>
    <name evidence="1" type="ORF">RW095_04580</name>
</gene>
<accession>A0ABZ0E9Z3</accession>
<evidence type="ECO:0000313" key="2">
    <source>
        <dbReference type="Proteomes" id="UP001302652"/>
    </source>
</evidence>
<name>A0ABZ0E9Z3_9BURK</name>